<dbReference type="InterPro" id="IPR022928">
    <property type="entry name" value="RNA_2'-PTrans_KptA"/>
</dbReference>
<proteinExistence type="inferred from homology"/>
<gene>
    <name evidence="5" type="primary">kptA</name>
    <name evidence="6" type="ORF">CRI94_15260</name>
</gene>
<dbReference type="InterPro" id="IPR002745">
    <property type="entry name" value="Ptrans_KptA/Tpt1"/>
</dbReference>
<dbReference type="GO" id="GO:0000215">
    <property type="term" value="F:tRNA 2'-phosphotransferase activity"/>
    <property type="evidence" value="ECO:0007669"/>
    <property type="project" value="TreeGrafter"/>
</dbReference>
<dbReference type="OrthoDB" id="4537997at2"/>
<comment type="function">
    <text evidence="4 5">Removes the 2'-phosphate from RNA via an intermediate in which the phosphate is ADP-ribosylated by NAD followed by a presumed transesterification to release the RNA and generate ADP-ribose 1''-2''-cyclic phosphate (APPR&gt;P). May function as an ADP-ribosylase.</text>
</comment>
<dbReference type="AlphaFoldDB" id="A0A2A8CU75"/>
<dbReference type="EC" id="2.7.1.-" evidence="5"/>
<evidence type="ECO:0000256" key="4">
    <source>
        <dbReference type="ARBA" id="ARBA00025212"/>
    </source>
</evidence>
<evidence type="ECO:0000256" key="2">
    <source>
        <dbReference type="ARBA" id="ARBA00022679"/>
    </source>
</evidence>
<protein>
    <recommendedName>
        <fullName evidence="5">Probable RNA 2'-phosphotransferase</fullName>
        <ecNumber evidence="5">2.7.1.-</ecNumber>
    </recommendedName>
</protein>
<keyword evidence="7" id="KW-1185">Reference proteome</keyword>
<evidence type="ECO:0000313" key="7">
    <source>
        <dbReference type="Proteomes" id="UP000220102"/>
    </source>
</evidence>
<evidence type="ECO:0000256" key="5">
    <source>
        <dbReference type="HAMAP-Rule" id="MF_00299"/>
    </source>
</evidence>
<keyword evidence="3 5" id="KW-0520">NAD</keyword>
<dbReference type="Gene3D" id="1.10.10.970">
    <property type="entry name" value="RNA 2'-phosphotransferase, Tpt1/KptA family, N-terminal domain"/>
    <property type="match status" value="1"/>
</dbReference>
<dbReference type="EMBL" id="PDEQ01000009">
    <property type="protein sequence ID" value="PEN11395.1"/>
    <property type="molecule type" value="Genomic_DNA"/>
</dbReference>
<dbReference type="PANTHER" id="PTHR12684:SF2">
    <property type="entry name" value="TRNA 2'-PHOSPHOTRANSFERASE 1"/>
    <property type="match status" value="1"/>
</dbReference>
<dbReference type="InterPro" id="IPR042081">
    <property type="entry name" value="RNA_2'-PTrans_C"/>
</dbReference>
<dbReference type="GO" id="GO:0006388">
    <property type="term" value="P:tRNA splicing, via endonucleolytic cleavage and ligation"/>
    <property type="evidence" value="ECO:0007669"/>
    <property type="project" value="UniProtKB-UniRule"/>
</dbReference>
<dbReference type="GO" id="GO:0003950">
    <property type="term" value="F:NAD+ poly-ADP-ribosyltransferase activity"/>
    <property type="evidence" value="ECO:0007669"/>
    <property type="project" value="InterPro"/>
</dbReference>
<dbReference type="Pfam" id="PF01885">
    <property type="entry name" value="PTS_2-RNA"/>
    <property type="match status" value="1"/>
</dbReference>
<dbReference type="PANTHER" id="PTHR12684">
    <property type="entry name" value="PUTATIVE PHOSPHOTRANSFERASE"/>
    <property type="match status" value="1"/>
</dbReference>
<organism evidence="6 7">
    <name type="scientific">Longibacter salinarum</name>
    <dbReference type="NCBI Taxonomy" id="1850348"/>
    <lineage>
        <taxon>Bacteria</taxon>
        <taxon>Pseudomonadati</taxon>
        <taxon>Rhodothermota</taxon>
        <taxon>Rhodothermia</taxon>
        <taxon>Rhodothermales</taxon>
        <taxon>Salisaetaceae</taxon>
        <taxon>Longibacter</taxon>
    </lineage>
</organism>
<reference evidence="6 7" key="1">
    <citation type="submission" date="2017-10" db="EMBL/GenBank/DDBJ databases">
        <title>Draft genome of Longibacter Salinarum.</title>
        <authorList>
            <person name="Goh K.M."/>
            <person name="Shamsir M.S."/>
            <person name="Lim S.W."/>
        </authorList>
    </citation>
    <scope>NUCLEOTIDE SEQUENCE [LARGE SCALE GENOMIC DNA]</scope>
    <source>
        <strain evidence="6 7">KCTC 52045</strain>
    </source>
</reference>
<dbReference type="Gene3D" id="3.20.170.30">
    <property type="match status" value="1"/>
</dbReference>
<evidence type="ECO:0000256" key="3">
    <source>
        <dbReference type="ARBA" id="ARBA00023027"/>
    </source>
</evidence>
<keyword evidence="2 5" id="KW-0808">Transferase</keyword>
<evidence type="ECO:0000313" key="6">
    <source>
        <dbReference type="EMBL" id="PEN11395.1"/>
    </source>
</evidence>
<dbReference type="Proteomes" id="UP000220102">
    <property type="component" value="Unassembled WGS sequence"/>
</dbReference>
<comment type="caution">
    <text evidence="6">The sequence shown here is derived from an EMBL/GenBank/DDBJ whole genome shotgun (WGS) entry which is preliminary data.</text>
</comment>
<accession>A0A2A8CU75</accession>
<dbReference type="InterPro" id="IPR042080">
    <property type="entry name" value="RNA_2'-PTrans_N"/>
</dbReference>
<dbReference type="SUPFAM" id="SSF56399">
    <property type="entry name" value="ADP-ribosylation"/>
    <property type="match status" value="1"/>
</dbReference>
<comment type="similarity">
    <text evidence="1 5">Belongs to the KptA/TPT1 family.</text>
</comment>
<dbReference type="HAMAP" id="MF_00299">
    <property type="entry name" value="KptA"/>
    <property type="match status" value="1"/>
</dbReference>
<evidence type="ECO:0000256" key="1">
    <source>
        <dbReference type="ARBA" id="ARBA00009836"/>
    </source>
</evidence>
<name>A0A2A8CU75_9BACT</name>
<sequence>MSDVESISRFLSYVLRHDPGAIGLDLDASGWARVETLIQKARENGRSISWELVQRVRRDTDKDRFSIQDGRIRANYGHSIDVDLGVEPEAPPATLYHGTARRALSSIREDGLRPQSRQYVHLSVDTERAVDVARRHGEPVVLEIHAGALHADGHPFFRTAGDVWLTTHVPLRGIEFPE</sequence>